<proteinExistence type="predicted"/>
<evidence type="ECO:0000313" key="4">
    <source>
        <dbReference type="EMBL" id="ACZ90347.1"/>
    </source>
</evidence>
<feature type="region of interest" description="Disordered" evidence="1">
    <location>
        <begin position="215"/>
        <end position="265"/>
    </location>
</feature>
<feature type="compositionally biased region" description="Pro residues" evidence="1">
    <location>
        <begin position="231"/>
        <end position="243"/>
    </location>
</feature>
<dbReference type="EMBL" id="CP001814">
    <property type="protein sequence ID" value="ACZ90347.1"/>
    <property type="molecule type" value="Genomic_DNA"/>
</dbReference>
<feature type="compositionally biased region" description="Low complexity" evidence="1">
    <location>
        <begin position="221"/>
        <end position="230"/>
    </location>
</feature>
<evidence type="ECO:0000313" key="5">
    <source>
        <dbReference type="Proteomes" id="UP000002029"/>
    </source>
</evidence>
<dbReference type="STRING" id="479432.Sros_7675"/>
<feature type="domain" description="DUF2510" evidence="3">
    <location>
        <begin position="20"/>
        <end position="50"/>
    </location>
</feature>
<keyword evidence="5" id="KW-1185">Reference proteome</keyword>
<dbReference type="KEGG" id="sro:Sros_7675"/>
<evidence type="ECO:0000256" key="1">
    <source>
        <dbReference type="SAM" id="MobiDB-lite"/>
    </source>
</evidence>
<dbReference type="Proteomes" id="UP000002029">
    <property type="component" value="Chromosome"/>
</dbReference>
<accession>D2ARK7</accession>
<organism evidence="4 5">
    <name type="scientific">Streptosporangium roseum (strain ATCC 12428 / DSM 43021 / JCM 3005 / KCTC 9067 / NCIMB 10171 / NRRL 2505 / NI 9100)</name>
    <dbReference type="NCBI Taxonomy" id="479432"/>
    <lineage>
        <taxon>Bacteria</taxon>
        <taxon>Bacillati</taxon>
        <taxon>Actinomycetota</taxon>
        <taxon>Actinomycetes</taxon>
        <taxon>Streptosporangiales</taxon>
        <taxon>Streptosporangiaceae</taxon>
        <taxon>Streptosporangium</taxon>
    </lineage>
</organism>
<gene>
    <name evidence="4" type="ordered locus">Sros_7675</name>
</gene>
<dbReference type="InterPro" id="IPR018929">
    <property type="entry name" value="DUF2510"/>
</dbReference>
<reference evidence="4 5" key="1">
    <citation type="journal article" date="2010" name="Stand. Genomic Sci.">
        <title>Complete genome sequence of Streptosporangium roseum type strain (NI 9100).</title>
        <authorList>
            <person name="Nolan M."/>
            <person name="Sikorski J."/>
            <person name="Jando M."/>
            <person name="Lucas S."/>
            <person name="Lapidus A."/>
            <person name="Glavina Del Rio T."/>
            <person name="Chen F."/>
            <person name="Tice H."/>
            <person name="Pitluck S."/>
            <person name="Cheng J.F."/>
            <person name="Chertkov O."/>
            <person name="Sims D."/>
            <person name="Meincke L."/>
            <person name="Brettin T."/>
            <person name="Han C."/>
            <person name="Detter J.C."/>
            <person name="Bruce D."/>
            <person name="Goodwin L."/>
            <person name="Land M."/>
            <person name="Hauser L."/>
            <person name="Chang Y.J."/>
            <person name="Jeffries C.D."/>
            <person name="Ivanova N."/>
            <person name="Mavromatis K."/>
            <person name="Mikhailova N."/>
            <person name="Chen A."/>
            <person name="Palaniappan K."/>
            <person name="Chain P."/>
            <person name="Rohde M."/>
            <person name="Goker M."/>
            <person name="Bristow J."/>
            <person name="Eisen J.A."/>
            <person name="Markowitz V."/>
            <person name="Hugenholtz P."/>
            <person name="Kyrpides N.C."/>
            <person name="Klenk H.P."/>
        </authorList>
    </citation>
    <scope>NUCLEOTIDE SEQUENCE [LARGE SCALE GENOMIC DNA]</scope>
    <source>
        <strain evidence="5">ATCC 12428 / DSM 43021 / JCM 3005 / NI 9100</strain>
    </source>
</reference>
<feature type="region of interest" description="Disordered" evidence="1">
    <location>
        <begin position="14"/>
        <end position="176"/>
    </location>
</feature>
<protein>
    <recommendedName>
        <fullName evidence="3">DUF2510 domain-containing protein</fullName>
    </recommendedName>
</protein>
<name>D2ARK7_STRRD</name>
<keyword evidence="2" id="KW-0812">Transmembrane</keyword>
<keyword evidence="2" id="KW-1133">Transmembrane helix</keyword>
<feature type="compositionally biased region" description="Low complexity" evidence="1">
    <location>
        <begin position="79"/>
        <end position="96"/>
    </location>
</feature>
<keyword evidence="2" id="KW-0472">Membrane</keyword>
<evidence type="ECO:0000256" key="2">
    <source>
        <dbReference type="SAM" id="Phobius"/>
    </source>
</evidence>
<evidence type="ECO:0000259" key="3">
    <source>
        <dbReference type="Pfam" id="PF10708"/>
    </source>
</evidence>
<feature type="compositionally biased region" description="Low complexity" evidence="1">
    <location>
        <begin position="113"/>
        <end position="130"/>
    </location>
</feature>
<dbReference type="AlphaFoldDB" id="D2ARK7"/>
<sequence>MHGKPVLTTLAAMTTQTPSGWYPDPYGSPQLRWWDGNQWTDATHPADAPAGQGTHQTPQTGPSPQQAGPPSGGTGPWNQPSGQTGPSSQPSGSTGPWNQPSGPPSGGTGPWNQPSGQTGPSSQPSGSTGPWNQPSVQHQGPGAAQVEQPQWGSVPPHGTTMQMPAGGYGLPAGAPPRRSSPWPWILGGGAVVIAIIGVVVAAMFLFDPRGRLVAGDPTPAPEATTQEPTSQPTPDPPASPSPEQPDRATGLPQPEGGRLKDPVTGLSYEFPGAPWRVPESVGGGPLEFMWTSAALATSQENYDGQGNNWSGNVFVGELPDKFGYDGIPSMRATAATLLHATEESFYSPTHGRKIVQDKAIKVDGKDAWLLMFDLDFSKESKANGWKWKKERGAFVIVDRGAGARPGLVYVSVPDNLDVSVVDRVLDSLKLS</sequence>
<dbReference type="eggNOG" id="ENOG50331V5">
    <property type="taxonomic scope" value="Bacteria"/>
</dbReference>
<dbReference type="Pfam" id="PF10708">
    <property type="entry name" value="DUF2510"/>
    <property type="match status" value="1"/>
</dbReference>
<feature type="transmembrane region" description="Helical" evidence="2">
    <location>
        <begin position="182"/>
        <end position="206"/>
    </location>
</feature>
<feature type="compositionally biased region" description="Low complexity" evidence="1">
    <location>
        <begin position="49"/>
        <end position="69"/>
    </location>
</feature>
<dbReference type="HOGENOM" id="CLU_636035_0_0_11"/>